<evidence type="ECO:0000313" key="10">
    <source>
        <dbReference type="EMBL" id="KKB63933.1"/>
    </source>
</evidence>
<feature type="transmembrane region" description="Helical" evidence="8">
    <location>
        <begin position="386"/>
        <end position="407"/>
    </location>
</feature>
<dbReference type="CDD" id="cd06261">
    <property type="entry name" value="TM_PBP2"/>
    <property type="match status" value="2"/>
</dbReference>
<feature type="transmembrane region" description="Helical" evidence="8">
    <location>
        <begin position="240"/>
        <end position="260"/>
    </location>
</feature>
<dbReference type="EMBL" id="LAQU01000007">
    <property type="protein sequence ID" value="KKB63933.1"/>
    <property type="molecule type" value="Genomic_DNA"/>
</dbReference>
<dbReference type="AlphaFoldDB" id="A0A0F5K1F5"/>
<feature type="transmembrane region" description="Helical" evidence="8">
    <location>
        <begin position="186"/>
        <end position="204"/>
    </location>
</feature>
<comment type="caution">
    <text evidence="10">The sequence shown here is derived from an EMBL/GenBank/DDBJ whole genome shotgun (WGS) entry which is preliminary data.</text>
</comment>
<keyword evidence="5 8" id="KW-0812">Transmembrane</keyword>
<feature type="transmembrane region" description="Helical" evidence="8">
    <location>
        <begin position="294"/>
        <end position="316"/>
    </location>
</feature>
<name>A0A0F5K1F5_9BURK</name>
<dbReference type="PANTHER" id="PTHR43357:SF3">
    <property type="entry name" value="FE(3+)-TRANSPORT SYSTEM PERMEASE PROTEIN FBPB 2"/>
    <property type="match status" value="1"/>
</dbReference>
<evidence type="ECO:0000256" key="6">
    <source>
        <dbReference type="ARBA" id="ARBA00022989"/>
    </source>
</evidence>
<feature type="transmembrane region" description="Helical" evidence="8">
    <location>
        <begin position="7"/>
        <end position="30"/>
    </location>
</feature>
<dbReference type="PATRIC" id="fig|28092.6.peg.2136"/>
<keyword evidence="6 8" id="KW-1133">Transmembrane helix</keyword>
<evidence type="ECO:0000256" key="5">
    <source>
        <dbReference type="ARBA" id="ARBA00022692"/>
    </source>
</evidence>
<organism evidence="10 11">
    <name type="scientific">Robbsia andropogonis</name>
    <dbReference type="NCBI Taxonomy" id="28092"/>
    <lineage>
        <taxon>Bacteria</taxon>
        <taxon>Pseudomonadati</taxon>
        <taxon>Pseudomonadota</taxon>
        <taxon>Betaproteobacteria</taxon>
        <taxon>Burkholderiales</taxon>
        <taxon>Burkholderiaceae</taxon>
        <taxon>Robbsia</taxon>
    </lineage>
</organism>
<comment type="similarity">
    <text evidence="8">Belongs to the binding-protein-dependent transport system permease family.</text>
</comment>
<feature type="transmembrane region" description="Helical" evidence="8">
    <location>
        <begin position="419"/>
        <end position="436"/>
    </location>
</feature>
<dbReference type="SUPFAM" id="SSF161098">
    <property type="entry name" value="MetI-like"/>
    <property type="match status" value="2"/>
</dbReference>
<reference evidence="10 11" key="1">
    <citation type="submission" date="2015-03" db="EMBL/GenBank/DDBJ databases">
        <title>Draft Genome Sequence of Burkholderia andropogonis type strain ICMP2807, isolated from Sorghum bicolor.</title>
        <authorList>
            <person name="Lopes-Santos L."/>
            <person name="Castro D.B."/>
            <person name="Ottoboni L.M."/>
            <person name="Park D."/>
            <person name="Weirc B.S."/>
            <person name="Destefano S.A."/>
        </authorList>
    </citation>
    <scope>NUCLEOTIDE SEQUENCE [LARGE SCALE GENOMIC DNA]</scope>
    <source>
        <strain evidence="10 11">ICMP2807</strain>
    </source>
</reference>
<evidence type="ECO:0000313" key="11">
    <source>
        <dbReference type="Proteomes" id="UP000033618"/>
    </source>
</evidence>
<feature type="transmembrane region" description="Helical" evidence="8">
    <location>
        <begin position="523"/>
        <end position="543"/>
    </location>
</feature>
<feature type="transmembrane region" description="Helical" evidence="8">
    <location>
        <begin position="135"/>
        <end position="157"/>
    </location>
</feature>
<keyword evidence="11" id="KW-1185">Reference proteome</keyword>
<feature type="transmembrane region" description="Helical" evidence="8">
    <location>
        <begin position="94"/>
        <end position="115"/>
    </location>
</feature>
<evidence type="ECO:0000256" key="8">
    <source>
        <dbReference type="RuleBase" id="RU363032"/>
    </source>
</evidence>
<protein>
    <submittedName>
        <fullName evidence="10">ABC transporter permease</fullName>
    </submittedName>
</protein>
<feature type="transmembrane region" description="Helical" evidence="8">
    <location>
        <begin position="347"/>
        <end position="374"/>
    </location>
</feature>
<evidence type="ECO:0000256" key="4">
    <source>
        <dbReference type="ARBA" id="ARBA00022519"/>
    </source>
</evidence>
<sequence length="549" mass="57103">MVGAAPALLWLVLLVIVALPMAFIVLQAIFPSLADGRLTHPFGALPSTLGALQTWVLLGTTIRLGVTVAVAATVLGTVLGAVRGLFALPFARVWDVLFLVPFLIPPYLAALSWMLLLQPAGYLQQLTGLHPGDALFSFTGMVFVMTMTTFPVVYFAVSRAFAQIGGRLADVARVHGASPSRAFRHVTLPLALPAIAASALLAFTMSVEEFGAPAALGARAGVGVLVTAIESRFSDWPIDLPGASVLSLLLAGLAIGAFTLQQRTLSGRDVSVENGKPVSVAVRTLGAWRWPVTILFASCAACATAAPLGAILATAVSRTLSGGLQLSNLTLAHFAILFSQGEDGLSAILTSAGLAAATSVVTAVLGLACAWYAVRSTLRGRATLDALSLLPHALPGVVVAVGLILAWNQRFWPATPYGTWFILLLSYSCLMLPYPVRYAGTALRQSGASLEAAARVHGATAAHAAWRITLPLVAPSLAAASMIVFAIASRELVTSLLLAPSGLQTVSIFVWRQFEQGSIGDGMAMGLVSILVSAALLSLASRLTPSRDG</sequence>
<gene>
    <name evidence="10" type="ORF">WM40_09070</name>
</gene>
<evidence type="ECO:0000259" key="9">
    <source>
        <dbReference type="PROSITE" id="PS50928"/>
    </source>
</evidence>
<feature type="transmembrane region" description="Helical" evidence="8">
    <location>
        <begin position="464"/>
        <end position="487"/>
    </location>
</feature>
<keyword evidence="3" id="KW-1003">Cell membrane</keyword>
<dbReference type="GO" id="GO:0055085">
    <property type="term" value="P:transmembrane transport"/>
    <property type="evidence" value="ECO:0007669"/>
    <property type="project" value="InterPro"/>
</dbReference>
<dbReference type="Pfam" id="PF00528">
    <property type="entry name" value="BPD_transp_1"/>
    <property type="match status" value="2"/>
</dbReference>
<dbReference type="STRING" id="28092.WM40_09070"/>
<evidence type="ECO:0000256" key="7">
    <source>
        <dbReference type="ARBA" id="ARBA00023136"/>
    </source>
</evidence>
<dbReference type="GO" id="GO:0005886">
    <property type="term" value="C:plasma membrane"/>
    <property type="evidence" value="ECO:0007669"/>
    <property type="project" value="UniProtKB-SubCell"/>
</dbReference>
<accession>A0A0F5K1F5</accession>
<feature type="domain" description="ABC transmembrane type-1" evidence="9">
    <location>
        <begin position="348"/>
        <end position="540"/>
    </location>
</feature>
<evidence type="ECO:0000256" key="3">
    <source>
        <dbReference type="ARBA" id="ARBA00022475"/>
    </source>
</evidence>
<keyword evidence="7 8" id="KW-0472">Membrane</keyword>
<feature type="domain" description="ABC transmembrane type-1" evidence="9">
    <location>
        <begin position="58"/>
        <end position="259"/>
    </location>
</feature>
<dbReference type="PROSITE" id="PS50928">
    <property type="entry name" value="ABC_TM1"/>
    <property type="match status" value="2"/>
</dbReference>
<dbReference type="OrthoDB" id="9790211at2"/>
<dbReference type="PANTHER" id="PTHR43357">
    <property type="entry name" value="INNER MEMBRANE ABC TRANSPORTER PERMEASE PROTEIN YDCV"/>
    <property type="match status" value="1"/>
</dbReference>
<dbReference type="Gene3D" id="1.10.3720.10">
    <property type="entry name" value="MetI-like"/>
    <property type="match status" value="2"/>
</dbReference>
<dbReference type="InterPro" id="IPR000515">
    <property type="entry name" value="MetI-like"/>
</dbReference>
<evidence type="ECO:0000256" key="1">
    <source>
        <dbReference type="ARBA" id="ARBA00004429"/>
    </source>
</evidence>
<dbReference type="Proteomes" id="UP000033618">
    <property type="component" value="Unassembled WGS sequence"/>
</dbReference>
<evidence type="ECO:0000256" key="2">
    <source>
        <dbReference type="ARBA" id="ARBA00022448"/>
    </source>
</evidence>
<dbReference type="InterPro" id="IPR035906">
    <property type="entry name" value="MetI-like_sf"/>
</dbReference>
<keyword evidence="2 8" id="KW-0813">Transport</keyword>
<proteinExistence type="inferred from homology"/>
<feature type="transmembrane region" description="Helical" evidence="8">
    <location>
        <begin position="55"/>
        <end position="82"/>
    </location>
</feature>
<keyword evidence="4" id="KW-0997">Cell inner membrane</keyword>
<comment type="subcellular location">
    <subcellularLocation>
        <location evidence="1">Cell inner membrane</location>
        <topology evidence="1">Multi-pass membrane protein</topology>
    </subcellularLocation>
    <subcellularLocation>
        <location evidence="8">Cell membrane</location>
        <topology evidence="8">Multi-pass membrane protein</topology>
    </subcellularLocation>
</comment>